<evidence type="ECO:0000313" key="10">
    <source>
        <dbReference type="Proteomes" id="UP000886885"/>
    </source>
</evidence>
<feature type="coiled-coil region" evidence="5">
    <location>
        <begin position="28"/>
        <end position="86"/>
    </location>
</feature>
<keyword evidence="2" id="KW-0547">Nucleotide-binding</keyword>
<feature type="domain" description="Disease resistance R13L4/SHOC-2-like LRR" evidence="8">
    <location>
        <begin position="210"/>
        <end position="413"/>
    </location>
</feature>
<feature type="domain" description="Disease resistance N-terminal" evidence="7">
    <location>
        <begin position="11"/>
        <end position="101"/>
    </location>
</feature>
<dbReference type="OrthoDB" id="2018467at2759"/>
<sequence>MAEAFAAEIAKSLLGKLGSFAGQEFRLAWGLEDELARLEERLKAINAVLSDAEKQQSKNDRIRLWLRMLREVLYDAEDVLDEIECETLRRQVVKTTGSTSRKVQRFFSSSNKIAFRLKMGHKIKGIIERLAEISSLKSDFNLSEQATDCSHVLHEETGMNRAFDSFSGLIGRDEDKERIISLLEAPFKFPNNFHQVRSIVFADSIVGPTCKTDFEKCLLEFKHLRSLELMYDSEFEAFPERIGALKHLRYFLFGDFLFGDNKIIKRLPKSIFKLQNLQALFIREGLEELPKDVRHMINLRFLFVFTKQKRLLEGGIGCLECLQTLVIFNCENLEILCEDMQGLKSLRKLIIGGCDSLISLPRSIKCLTTLEELFIMGCEKLDLMKIEEEKEGKIQPLSLSLRIVIFDSLPSNIALPEQFLQGSAESLQTFIIKKCPSIGEMPECISNLKKLQNLEIIDCPRLSKRCIRGTGEDWPKIKHIPKIKVDGDDSGEETSHAGSSGTPSAREEDKRTEKSVSVWDLFEGWIDRMIMDRNYTGLSDYQNDSNYDETIMFPNSDQYPVIEHGLEFNTASPDLSLINLDSDPDSFGLSFNLNPAGESSVPSMSLSPDGGLLDPSTGLSPEAEASSPFEDSDSTDPLLKYISQMLMEENMKDQPHMFYDHFALSATEKSLYVS</sequence>
<evidence type="ECO:0000313" key="9">
    <source>
        <dbReference type="EMBL" id="KAG6743345.1"/>
    </source>
</evidence>
<evidence type="ECO:0000256" key="5">
    <source>
        <dbReference type="SAM" id="Coils"/>
    </source>
</evidence>
<dbReference type="AlphaFoldDB" id="A0A8X8C6X5"/>
<dbReference type="PANTHER" id="PTHR36766">
    <property type="entry name" value="PLANT BROAD-SPECTRUM MILDEW RESISTANCE PROTEIN RPW8"/>
    <property type="match status" value="1"/>
</dbReference>
<organism evidence="9 10">
    <name type="scientific">Populus tomentosa</name>
    <name type="common">Chinese white poplar</name>
    <dbReference type="NCBI Taxonomy" id="118781"/>
    <lineage>
        <taxon>Eukaryota</taxon>
        <taxon>Viridiplantae</taxon>
        <taxon>Streptophyta</taxon>
        <taxon>Embryophyta</taxon>
        <taxon>Tracheophyta</taxon>
        <taxon>Spermatophyta</taxon>
        <taxon>Magnoliopsida</taxon>
        <taxon>eudicotyledons</taxon>
        <taxon>Gunneridae</taxon>
        <taxon>Pentapetalae</taxon>
        <taxon>rosids</taxon>
        <taxon>fabids</taxon>
        <taxon>Malpighiales</taxon>
        <taxon>Salicaceae</taxon>
        <taxon>Saliceae</taxon>
        <taxon>Populus</taxon>
    </lineage>
</organism>
<keyword evidence="4" id="KW-0067">ATP-binding</keyword>
<name>A0A8X8C6X5_POPTO</name>
<dbReference type="EMBL" id="JAAWWB010000033">
    <property type="protein sequence ID" value="KAG6743345.1"/>
    <property type="molecule type" value="Genomic_DNA"/>
</dbReference>
<keyword evidence="10" id="KW-1185">Reference proteome</keyword>
<comment type="caution">
    <text evidence="9">The sequence shown here is derived from an EMBL/GenBank/DDBJ whole genome shotgun (WGS) entry which is preliminary data.</text>
</comment>
<evidence type="ECO:0000259" key="8">
    <source>
        <dbReference type="Pfam" id="PF23598"/>
    </source>
</evidence>
<dbReference type="GO" id="GO:0006952">
    <property type="term" value="P:defense response"/>
    <property type="evidence" value="ECO:0007669"/>
    <property type="project" value="UniProtKB-KW"/>
</dbReference>
<keyword evidence="1" id="KW-0677">Repeat</keyword>
<feature type="region of interest" description="Disordered" evidence="6">
    <location>
        <begin position="478"/>
        <end position="513"/>
    </location>
</feature>
<gene>
    <name evidence="9" type="ORF">POTOM_054299</name>
</gene>
<protein>
    <recommendedName>
        <fullName evidence="11">Rx N-terminal domain-containing protein</fullName>
    </recommendedName>
</protein>
<feature type="region of interest" description="Disordered" evidence="6">
    <location>
        <begin position="598"/>
        <end position="636"/>
    </location>
</feature>
<evidence type="ECO:0000256" key="2">
    <source>
        <dbReference type="ARBA" id="ARBA00022741"/>
    </source>
</evidence>
<evidence type="ECO:0000256" key="4">
    <source>
        <dbReference type="ARBA" id="ARBA00022840"/>
    </source>
</evidence>
<dbReference type="Pfam" id="PF23598">
    <property type="entry name" value="LRR_14"/>
    <property type="match status" value="1"/>
</dbReference>
<evidence type="ECO:0000256" key="6">
    <source>
        <dbReference type="SAM" id="MobiDB-lite"/>
    </source>
</evidence>
<evidence type="ECO:0000256" key="3">
    <source>
        <dbReference type="ARBA" id="ARBA00022821"/>
    </source>
</evidence>
<reference evidence="9" key="1">
    <citation type="journal article" date="2020" name="bioRxiv">
        <title>Hybrid origin of Populus tomentosa Carr. identified through genome sequencing and phylogenomic analysis.</title>
        <authorList>
            <person name="An X."/>
            <person name="Gao K."/>
            <person name="Chen Z."/>
            <person name="Li J."/>
            <person name="Yang X."/>
            <person name="Yang X."/>
            <person name="Zhou J."/>
            <person name="Guo T."/>
            <person name="Zhao T."/>
            <person name="Huang S."/>
            <person name="Miao D."/>
            <person name="Khan W.U."/>
            <person name="Rao P."/>
            <person name="Ye M."/>
            <person name="Lei B."/>
            <person name="Liao W."/>
            <person name="Wang J."/>
            <person name="Ji L."/>
            <person name="Li Y."/>
            <person name="Guo B."/>
            <person name="Mustafa N.S."/>
            <person name="Li S."/>
            <person name="Yun Q."/>
            <person name="Keller S.R."/>
            <person name="Mao J."/>
            <person name="Zhang R."/>
            <person name="Strauss S.H."/>
        </authorList>
    </citation>
    <scope>NUCLEOTIDE SEQUENCE</scope>
    <source>
        <strain evidence="9">GM15</strain>
        <tissue evidence="9">Leaf</tissue>
    </source>
</reference>
<proteinExistence type="predicted"/>
<dbReference type="InterPro" id="IPR038005">
    <property type="entry name" value="RX-like_CC"/>
</dbReference>
<evidence type="ECO:0000256" key="1">
    <source>
        <dbReference type="ARBA" id="ARBA00022737"/>
    </source>
</evidence>
<dbReference type="Proteomes" id="UP000886885">
    <property type="component" value="Chromosome 17A"/>
</dbReference>
<keyword evidence="3" id="KW-0611">Plant defense</keyword>
<dbReference type="CDD" id="cd14798">
    <property type="entry name" value="RX-CC_like"/>
    <property type="match status" value="1"/>
</dbReference>
<dbReference type="InterPro" id="IPR041118">
    <property type="entry name" value="Rx_N"/>
</dbReference>
<dbReference type="InterPro" id="IPR055414">
    <property type="entry name" value="LRR_R13L4/SHOC2-like"/>
</dbReference>
<evidence type="ECO:0008006" key="11">
    <source>
        <dbReference type="Google" id="ProtNLM"/>
    </source>
</evidence>
<evidence type="ECO:0000259" key="7">
    <source>
        <dbReference type="Pfam" id="PF18052"/>
    </source>
</evidence>
<dbReference type="PANTHER" id="PTHR36766:SF61">
    <property type="entry name" value="NB-ARC DOMAIN DISEASE RESISTANCE PROTEIN"/>
    <property type="match status" value="1"/>
</dbReference>
<keyword evidence="5" id="KW-0175">Coiled coil</keyword>
<dbReference type="GO" id="GO:0005524">
    <property type="term" value="F:ATP binding"/>
    <property type="evidence" value="ECO:0007669"/>
    <property type="project" value="UniProtKB-KW"/>
</dbReference>
<dbReference type="Pfam" id="PF18052">
    <property type="entry name" value="Rx_N"/>
    <property type="match status" value="1"/>
</dbReference>
<accession>A0A8X8C6X5</accession>